<dbReference type="AlphaFoldDB" id="A0A5M3MJS1"/>
<dbReference type="KEGG" id="cput:CONPUDRAFT_127217"/>
<dbReference type="PANTHER" id="PTHR47338">
    <property type="entry name" value="ZN(II)2CYS6 TRANSCRIPTION FACTOR (EUROFUNG)-RELATED"/>
    <property type="match status" value="1"/>
</dbReference>
<dbReference type="SUPFAM" id="SSF57701">
    <property type="entry name" value="Zn2/Cys6 DNA-binding domain"/>
    <property type="match status" value="1"/>
</dbReference>
<dbReference type="EMBL" id="JH711581">
    <property type="protein sequence ID" value="EIW79257.1"/>
    <property type="molecule type" value="Genomic_DNA"/>
</dbReference>
<accession>A0A5M3MJS1</accession>
<evidence type="ECO:0000256" key="5">
    <source>
        <dbReference type="ARBA" id="ARBA00023242"/>
    </source>
</evidence>
<evidence type="ECO:0000256" key="6">
    <source>
        <dbReference type="SAM" id="MobiDB-lite"/>
    </source>
</evidence>
<name>A0A5M3MJS1_CONPW</name>
<reference evidence="9" key="1">
    <citation type="journal article" date="2012" name="Science">
        <title>The Paleozoic origin of enzymatic lignin decomposition reconstructed from 31 fungal genomes.</title>
        <authorList>
            <person name="Floudas D."/>
            <person name="Binder M."/>
            <person name="Riley R."/>
            <person name="Barry K."/>
            <person name="Blanchette R.A."/>
            <person name="Henrissat B."/>
            <person name="Martinez A.T."/>
            <person name="Otillar R."/>
            <person name="Spatafora J.W."/>
            <person name="Yadav J.S."/>
            <person name="Aerts A."/>
            <person name="Benoit I."/>
            <person name="Boyd A."/>
            <person name="Carlson A."/>
            <person name="Copeland A."/>
            <person name="Coutinho P.M."/>
            <person name="de Vries R.P."/>
            <person name="Ferreira P."/>
            <person name="Findley K."/>
            <person name="Foster B."/>
            <person name="Gaskell J."/>
            <person name="Glotzer D."/>
            <person name="Gorecki P."/>
            <person name="Heitman J."/>
            <person name="Hesse C."/>
            <person name="Hori C."/>
            <person name="Igarashi K."/>
            <person name="Jurgens J.A."/>
            <person name="Kallen N."/>
            <person name="Kersten P."/>
            <person name="Kohler A."/>
            <person name="Kuees U."/>
            <person name="Kumar T.K.A."/>
            <person name="Kuo A."/>
            <person name="LaButti K."/>
            <person name="Larrondo L.F."/>
            <person name="Lindquist E."/>
            <person name="Ling A."/>
            <person name="Lombard V."/>
            <person name="Lucas S."/>
            <person name="Lundell T."/>
            <person name="Martin R."/>
            <person name="McLaughlin D.J."/>
            <person name="Morgenstern I."/>
            <person name="Morin E."/>
            <person name="Murat C."/>
            <person name="Nagy L.G."/>
            <person name="Nolan M."/>
            <person name="Ohm R.A."/>
            <person name="Patyshakuliyeva A."/>
            <person name="Rokas A."/>
            <person name="Ruiz-Duenas F.J."/>
            <person name="Sabat G."/>
            <person name="Salamov A."/>
            <person name="Samejima M."/>
            <person name="Schmutz J."/>
            <person name="Slot J.C."/>
            <person name="St John F."/>
            <person name="Stenlid J."/>
            <person name="Sun H."/>
            <person name="Sun S."/>
            <person name="Syed K."/>
            <person name="Tsang A."/>
            <person name="Wiebenga A."/>
            <person name="Young D."/>
            <person name="Pisabarro A."/>
            <person name="Eastwood D.C."/>
            <person name="Martin F."/>
            <person name="Cullen D."/>
            <person name="Grigoriev I.V."/>
            <person name="Hibbett D.S."/>
        </authorList>
    </citation>
    <scope>NUCLEOTIDE SEQUENCE [LARGE SCALE GENOMIC DNA]</scope>
    <source>
        <strain evidence="9">RWD-64-598 SS2</strain>
    </source>
</reference>
<dbReference type="Proteomes" id="UP000053558">
    <property type="component" value="Unassembled WGS sequence"/>
</dbReference>
<feature type="region of interest" description="Disordered" evidence="6">
    <location>
        <begin position="1"/>
        <end position="43"/>
    </location>
</feature>
<proteinExistence type="predicted"/>
<keyword evidence="9" id="KW-1185">Reference proteome</keyword>
<organism evidence="8 9">
    <name type="scientific">Coniophora puteana (strain RWD-64-598)</name>
    <name type="common">Brown rot fungus</name>
    <dbReference type="NCBI Taxonomy" id="741705"/>
    <lineage>
        <taxon>Eukaryota</taxon>
        <taxon>Fungi</taxon>
        <taxon>Dikarya</taxon>
        <taxon>Basidiomycota</taxon>
        <taxon>Agaricomycotina</taxon>
        <taxon>Agaricomycetes</taxon>
        <taxon>Agaricomycetidae</taxon>
        <taxon>Boletales</taxon>
        <taxon>Coniophorineae</taxon>
        <taxon>Coniophoraceae</taxon>
        <taxon>Coniophora</taxon>
    </lineage>
</organism>
<sequence>MNHFSRNREPPTTLHPITFAPPSQPLPDSARFQSDSVASQDKAESSAIAFMKGPKRKRLAKACDACHKSKRRCDGTAPCSNCYFASKKCSYTDASGRPVPAPRLLKQDRSDTAPDGRQASYPSYPDLFQNAQHLPGIGEGPLSRSTLDDDTGGLRKRFRSGSEDLPHALALPVVSVVDRSRELDPSLTRELVNLFFAHRHSQTMMFHKAKFYAALSHGRVPSYLLFSVCAVAAPLSRRLTARVAQPRLVGDQFAQEAVSILFDGNMHLKCEPCLEVSQALVLLQFHERMAKSAWNATYYEVAIEVLDTLSIFKTSSPPVTSAPSAEYIDAAINQECLRRVFWHIHISDLMASVLYKRPIKASESQLHLRLPVDETSFELSVHSTVPEYMGGPSPLSPYASETGHVLRVLSLWSKIERAMDEFHTPNSGSEPVAILLDLENSLTHWAGTLPDHLRYTDENLQTQMSMFETGSSLGAWCFCFMHVVHATAAIGLNQARQRCRTAEPGGPQWAHGKLESIVTTLGPRARNSQLLGIACWSLFKYCYGEHPHVRAWAAEFEHYWGIRIQDLCTPAPDYRLLPPVHHPPHHAAVYNCPPSPPTYKALANPASQSKVDSAGAVKPVSSRSSGEIRLSSLLDLDRKVSSSGNAETRDKELRKLINDSNIDPVLQTSTGARIPSILEGLPSLPSLKASGLLDSWSAPSTSDTTHSATNSWAGSSQHRAPPRHSPRDTPRSPLVTSPYSDSSSSRNTTSSAGMPVGLPWLASESSVKRTN</sequence>
<dbReference type="InterPro" id="IPR050815">
    <property type="entry name" value="TF_fung"/>
</dbReference>
<evidence type="ECO:0000256" key="4">
    <source>
        <dbReference type="ARBA" id="ARBA00023163"/>
    </source>
</evidence>
<feature type="region of interest" description="Disordered" evidence="6">
    <location>
        <begin position="93"/>
        <end position="159"/>
    </location>
</feature>
<dbReference type="GO" id="GO:0003677">
    <property type="term" value="F:DNA binding"/>
    <property type="evidence" value="ECO:0007669"/>
    <property type="project" value="InterPro"/>
</dbReference>
<comment type="caution">
    <text evidence="8">The sequence shown here is derived from an EMBL/GenBank/DDBJ whole genome shotgun (WGS) entry which is preliminary data.</text>
</comment>
<dbReference type="GO" id="GO:0008270">
    <property type="term" value="F:zinc ion binding"/>
    <property type="evidence" value="ECO:0007669"/>
    <property type="project" value="InterPro"/>
</dbReference>
<feature type="domain" description="Zn(2)-C6 fungal-type" evidence="7">
    <location>
        <begin position="62"/>
        <end position="91"/>
    </location>
</feature>
<dbReference type="GO" id="GO:0006351">
    <property type="term" value="P:DNA-templated transcription"/>
    <property type="evidence" value="ECO:0007669"/>
    <property type="project" value="InterPro"/>
</dbReference>
<dbReference type="InterPro" id="IPR007219">
    <property type="entry name" value="XnlR_reg_dom"/>
</dbReference>
<dbReference type="Gene3D" id="4.10.240.10">
    <property type="entry name" value="Zn(2)-C6 fungal-type DNA-binding domain"/>
    <property type="match status" value="1"/>
</dbReference>
<feature type="region of interest" description="Disordered" evidence="6">
    <location>
        <begin position="697"/>
        <end position="771"/>
    </location>
</feature>
<evidence type="ECO:0000256" key="1">
    <source>
        <dbReference type="ARBA" id="ARBA00004123"/>
    </source>
</evidence>
<keyword evidence="4" id="KW-0804">Transcription</keyword>
<dbReference type="GeneID" id="19200045"/>
<dbReference type="Pfam" id="PF04082">
    <property type="entry name" value="Fungal_trans"/>
    <property type="match status" value="1"/>
</dbReference>
<dbReference type="GO" id="GO:0005634">
    <property type="term" value="C:nucleus"/>
    <property type="evidence" value="ECO:0007669"/>
    <property type="project" value="UniProtKB-SubCell"/>
</dbReference>
<comment type="subcellular location">
    <subcellularLocation>
        <location evidence="1">Nucleus</location>
    </subcellularLocation>
</comment>
<feature type="compositionally biased region" description="Low complexity" evidence="6">
    <location>
        <begin position="736"/>
        <end position="751"/>
    </location>
</feature>
<protein>
    <recommendedName>
        <fullName evidence="7">Zn(2)-C6 fungal-type domain-containing protein</fullName>
    </recommendedName>
</protein>
<keyword evidence="5" id="KW-0539">Nucleus</keyword>
<dbReference type="PANTHER" id="PTHR47338:SF5">
    <property type="entry name" value="ZN(II)2CYS6 TRANSCRIPTION FACTOR (EUROFUNG)"/>
    <property type="match status" value="1"/>
</dbReference>
<keyword evidence="3" id="KW-0805">Transcription regulation</keyword>
<dbReference type="RefSeq" id="XP_007770933.1">
    <property type="nucleotide sequence ID" value="XM_007772743.1"/>
</dbReference>
<dbReference type="GO" id="GO:0000981">
    <property type="term" value="F:DNA-binding transcription factor activity, RNA polymerase II-specific"/>
    <property type="evidence" value="ECO:0007669"/>
    <property type="project" value="InterPro"/>
</dbReference>
<evidence type="ECO:0000313" key="8">
    <source>
        <dbReference type="EMBL" id="EIW79257.1"/>
    </source>
</evidence>
<evidence type="ECO:0000256" key="2">
    <source>
        <dbReference type="ARBA" id="ARBA00022723"/>
    </source>
</evidence>
<evidence type="ECO:0000259" key="7">
    <source>
        <dbReference type="PROSITE" id="PS50048"/>
    </source>
</evidence>
<feature type="compositionally biased region" description="Basic and acidic residues" evidence="6">
    <location>
        <begin position="105"/>
        <end position="114"/>
    </location>
</feature>
<dbReference type="OrthoDB" id="2123952at2759"/>
<dbReference type="InterPro" id="IPR036864">
    <property type="entry name" value="Zn2-C6_fun-type_DNA-bd_sf"/>
</dbReference>
<dbReference type="Pfam" id="PF00172">
    <property type="entry name" value="Zn_clus"/>
    <property type="match status" value="1"/>
</dbReference>
<dbReference type="PROSITE" id="PS00463">
    <property type="entry name" value="ZN2_CY6_FUNGAL_1"/>
    <property type="match status" value="1"/>
</dbReference>
<evidence type="ECO:0000256" key="3">
    <source>
        <dbReference type="ARBA" id="ARBA00023015"/>
    </source>
</evidence>
<keyword evidence="2" id="KW-0479">Metal-binding</keyword>
<feature type="compositionally biased region" description="Polar residues" evidence="6">
    <location>
        <begin position="697"/>
        <end position="718"/>
    </location>
</feature>
<dbReference type="PROSITE" id="PS50048">
    <property type="entry name" value="ZN2_CY6_FUNGAL_2"/>
    <property type="match status" value="1"/>
</dbReference>
<gene>
    <name evidence="8" type="ORF">CONPUDRAFT_127217</name>
</gene>
<dbReference type="InterPro" id="IPR001138">
    <property type="entry name" value="Zn2Cys6_DnaBD"/>
</dbReference>
<dbReference type="CDD" id="cd12148">
    <property type="entry name" value="fungal_TF_MHR"/>
    <property type="match status" value="1"/>
</dbReference>
<dbReference type="CDD" id="cd00067">
    <property type="entry name" value="GAL4"/>
    <property type="match status" value="1"/>
</dbReference>
<dbReference type="SMART" id="SM00066">
    <property type="entry name" value="GAL4"/>
    <property type="match status" value="1"/>
</dbReference>
<evidence type="ECO:0000313" key="9">
    <source>
        <dbReference type="Proteomes" id="UP000053558"/>
    </source>
</evidence>
<dbReference type="OMA" id="SKPCTYT"/>